<gene>
    <name evidence="5" type="ORF">ALAG00032_LOCUS7151</name>
</gene>
<feature type="compositionally biased region" description="Basic and acidic residues" evidence="2">
    <location>
        <begin position="226"/>
        <end position="242"/>
    </location>
</feature>
<dbReference type="SMART" id="SM00353">
    <property type="entry name" value="HLH"/>
    <property type="match status" value="1"/>
</dbReference>
<dbReference type="SUPFAM" id="SSF55785">
    <property type="entry name" value="PYP-like sensor domain (PAS domain)"/>
    <property type="match status" value="1"/>
</dbReference>
<feature type="compositionally biased region" description="Basic and acidic residues" evidence="2">
    <location>
        <begin position="282"/>
        <end position="296"/>
    </location>
</feature>
<dbReference type="PROSITE" id="PS50112">
    <property type="entry name" value="PAS"/>
    <property type="match status" value="1"/>
</dbReference>
<feature type="compositionally biased region" description="Polar residues" evidence="2">
    <location>
        <begin position="557"/>
        <end position="569"/>
    </location>
</feature>
<dbReference type="AlphaFoldDB" id="A0A7S3NGL7"/>
<feature type="compositionally biased region" description="Low complexity" evidence="2">
    <location>
        <begin position="409"/>
        <end position="420"/>
    </location>
</feature>
<feature type="region of interest" description="Disordered" evidence="2">
    <location>
        <begin position="1"/>
        <end position="37"/>
    </location>
</feature>
<organism evidence="5">
    <name type="scientific">Aureoumbra lagunensis</name>
    <dbReference type="NCBI Taxonomy" id="44058"/>
    <lineage>
        <taxon>Eukaryota</taxon>
        <taxon>Sar</taxon>
        <taxon>Stramenopiles</taxon>
        <taxon>Ochrophyta</taxon>
        <taxon>Pelagophyceae</taxon>
        <taxon>Pelagomonadales</taxon>
        <taxon>Aureoumbra</taxon>
    </lineage>
</organism>
<dbReference type="CDD" id="cd00083">
    <property type="entry name" value="bHLH_SF"/>
    <property type="match status" value="1"/>
</dbReference>
<feature type="compositionally biased region" description="Polar residues" evidence="2">
    <location>
        <begin position="783"/>
        <end position="801"/>
    </location>
</feature>
<keyword evidence="1" id="KW-0175">Coiled coil</keyword>
<dbReference type="InterPro" id="IPR011598">
    <property type="entry name" value="bHLH_dom"/>
</dbReference>
<evidence type="ECO:0000256" key="1">
    <source>
        <dbReference type="SAM" id="Coils"/>
    </source>
</evidence>
<dbReference type="InterPro" id="IPR000014">
    <property type="entry name" value="PAS"/>
</dbReference>
<feature type="compositionally biased region" description="Polar residues" evidence="2">
    <location>
        <begin position="355"/>
        <end position="364"/>
    </location>
</feature>
<dbReference type="PROSITE" id="PS50888">
    <property type="entry name" value="BHLH"/>
    <property type="match status" value="1"/>
</dbReference>
<feature type="coiled-coil region" evidence="1">
    <location>
        <begin position="655"/>
        <end position="682"/>
    </location>
</feature>
<dbReference type="Gene3D" id="3.30.450.20">
    <property type="entry name" value="PAS domain"/>
    <property type="match status" value="1"/>
</dbReference>
<dbReference type="InterPro" id="IPR035965">
    <property type="entry name" value="PAS-like_dom_sf"/>
</dbReference>
<evidence type="ECO:0000256" key="2">
    <source>
        <dbReference type="SAM" id="MobiDB-lite"/>
    </source>
</evidence>
<evidence type="ECO:0000259" key="3">
    <source>
        <dbReference type="PROSITE" id="PS50112"/>
    </source>
</evidence>
<feature type="compositionally biased region" description="Polar residues" evidence="2">
    <location>
        <begin position="297"/>
        <end position="311"/>
    </location>
</feature>
<accession>A0A7S3NGL7</accession>
<protein>
    <recommendedName>
        <fullName evidence="6">BHLH domain-containing protein</fullName>
    </recommendedName>
</protein>
<dbReference type="SUPFAM" id="SSF47459">
    <property type="entry name" value="HLH, helix-loop-helix DNA-binding domain"/>
    <property type="match status" value="1"/>
</dbReference>
<feature type="compositionally biased region" description="Low complexity" evidence="2">
    <location>
        <begin position="338"/>
        <end position="353"/>
    </location>
</feature>
<dbReference type="EMBL" id="HBIJ01010414">
    <property type="protein sequence ID" value="CAE0366407.1"/>
    <property type="molecule type" value="Transcribed_RNA"/>
</dbReference>
<feature type="compositionally biased region" description="Low complexity" evidence="2">
    <location>
        <begin position="250"/>
        <end position="260"/>
    </location>
</feature>
<dbReference type="CDD" id="cd00130">
    <property type="entry name" value="PAS"/>
    <property type="match status" value="1"/>
</dbReference>
<dbReference type="Gene3D" id="4.10.280.10">
    <property type="entry name" value="Helix-loop-helix DNA-binding domain"/>
    <property type="match status" value="1"/>
</dbReference>
<feature type="region of interest" description="Disordered" evidence="2">
    <location>
        <begin position="527"/>
        <end position="623"/>
    </location>
</feature>
<feature type="region of interest" description="Disordered" evidence="2">
    <location>
        <begin position="685"/>
        <end position="705"/>
    </location>
</feature>
<feature type="compositionally biased region" description="Polar residues" evidence="2">
    <location>
        <begin position="940"/>
        <end position="951"/>
    </location>
</feature>
<feature type="region of interest" description="Disordered" evidence="2">
    <location>
        <begin position="80"/>
        <end position="364"/>
    </location>
</feature>
<dbReference type="GO" id="GO:0046983">
    <property type="term" value="F:protein dimerization activity"/>
    <property type="evidence" value="ECO:0007669"/>
    <property type="project" value="InterPro"/>
</dbReference>
<feature type="region of interest" description="Disordered" evidence="2">
    <location>
        <begin position="389"/>
        <end position="420"/>
    </location>
</feature>
<feature type="compositionally biased region" description="Polar residues" evidence="2">
    <location>
        <begin position="119"/>
        <end position="150"/>
    </location>
</feature>
<name>A0A7S3NGL7_9STRA</name>
<dbReference type="NCBIfam" id="TIGR00229">
    <property type="entry name" value="sensory_box"/>
    <property type="match status" value="1"/>
</dbReference>
<reference evidence="5" key="1">
    <citation type="submission" date="2021-01" db="EMBL/GenBank/DDBJ databases">
        <authorList>
            <person name="Corre E."/>
            <person name="Pelletier E."/>
            <person name="Niang G."/>
            <person name="Scheremetjew M."/>
            <person name="Finn R."/>
            <person name="Kale V."/>
            <person name="Holt S."/>
            <person name="Cochrane G."/>
            <person name="Meng A."/>
            <person name="Brown T."/>
            <person name="Cohen L."/>
        </authorList>
    </citation>
    <scope>NUCLEOTIDE SEQUENCE</scope>
    <source>
        <strain evidence="5">CCMP1510</strain>
    </source>
</reference>
<feature type="domain" description="PAS" evidence="3">
    <location>
        <begin position="831"/>
        <end position="901"/>
    </location>
</feature>
<feature type="region of interest" description="Disordered" evidence="2">
    <location>
        <begin position="940"/>
        <end position="962"/>
    </location>
</feature>
<feature type="domain" description="BHLH" evidence="4">
    <location>
        <begin position="606"/>
        <end position="658"/>
    </location>
</feature>
<feature type="region of interest" description="Disordered" evidence="2">
    <location>
        <begin position="474"/>
        <end position="501"/>
    </location>
</feature>
<sequence length="962" mass="104728">MSENMTNANRRLGGSEGGGTPRLSELPDGGERSPFIEGFELDEFLDRDSYDQLMNMGNVEGEAGEEGAKFDFDSAFGEGILGLSDGPPTAGSWSAQLRLGSTPRPRGHSGTKNGIMIPSDTNQSSTSPPKQQLVQGNGSTSHNNLGSVPNLSDRSRSDRSGSGGWSGRYNLRRGGSGVSKLRDSSDDGDLPDMPDPKPVPPAKLAANEVAAEPQHAEALPNWGIDARSEEKRNHGSKERSDCEELPEAPSGLYSSDSGSDSRNRLLPMSISESERSGQSGGDDARALAYYERRRSTSDLPTSDLPTRQTTDLIEAQRRQKQQEEQKHNVIQEQDQRKQGQQQHQQQQQIQLQQIKEASTNTKTSAQPILQTNIKPMHDAGDLLLSQLDAGHQQQHKQRHEVSGQMSEVSKQQQQQKQQSQQIQRFNTSSTNFVVHYQAPPQSAQNYAYPPQYQNAVAGYEVYRHPSQLTYYAPQQQQVQQQQRPHYPNSPSRGRTMQRGASPMDVVNQQPSAMAQRKVPVVYRSGRSQGGTVISGSVGDNSIASSSVEDDEYHQTKDTNANRSVSPPNCSSSPHLGSSSGDGFPASKADAHGAILSKRSTGTTPAMRRIERNQREQKRSNQISQKIDGLRKLLNEAGIAVKPAKSAILTATAQYIRSLQAKQTRLEAERDHMLTELRSLEATVPTTGRTSAVTNTGHERHQVHRQTSPVIVKSESLDTPVEVAASGNDGNARSGLEFVQALGQLSDCHAADPATTKRRRSPTQPNDEGGKHFKNTQSEERGASSENQLDNKGAKTSNSSHVNAEKPRPNVQPCLSTSHRRQEQQQQNTAVDPRVYEQAFANSSVPLAVVSLDGTFMRVNAKFIEVCGYSADELSQRTIFNLVAPSQLHVAFSYVSLVLRGVDPASHLVVYAVTRDGKPASYAMAVSLVAHDGAPRYFSTSLAPLTNAPQQGDTGGAATDSRS</sequence>
<feature type="compositionally biased region" description="Low complexity" evidence="2">
    <location>
        <begin position="570"/>
        <end position="582"/>
    </location>
</feature>
<evidence type="ECO:0000259" key="4">
    <source>
        <dbReference type="PROSITE" id="PS50888"/>
    </source>
</evidence>
<feature type="compositionally biased region" description="Basic and acidic residues" evidence="2">
    <location>
        <begin position="314"/>
        <end position="337"/>
    </location>
</feature>
<evidence type="ECO:0000313" key="5">
    <source>
        <dbReference type="EMBL" id="CAE0366407.1"/>
    </source>
</evidence>
<feature type="compositionally biased region" description="Polar residues" evidence="2">
    <location>
        <begin position="685"/>
        <end position="695"/>
    </location>
</feature>
<feature type="region of interest" description="Disordered" evidence="2">
    <location>
        <begin position="748"/>
        <end position="828"/>
    </location>
</feature>
<dbReference type="SMART" id="SM00091">
    <property type="entry name" value="PAS"/>
    <property type="match status" value="1"/>
</dbReference>
<feature type="compositionally biased region" description="Basic and acidic residues" evidence="2">
    <location>
        <begin position="607"/>
        <end position="618"/>
    </location>
</feature>
<proteinExistence type="predicted"/>
<evidence type="ECO:0008006" key="6">
    <source>
        <dbReference type="Google" id="ProtNLM"/>
    </source>
</evidence>
<dbReference type="Pfam" id="PF00010">
    <property type="entry name" value="HLH"/>
    <property type="match status" value="1"/>
</dbReference>
<dbReference type="InterPro" id="IPR036638">
    <property type="entry name" value="HLH_DNA-bd_sf"/>
</dbReference>
<feature type="compositionally biased region" description="Polar residues" evidence="2">
    <location>
        <begin position="527"/>
        <end position="546"/>
    </location>
</feature>